<feature type="compositionally biased region" description="Low complexity" evidence="1">
    <location>
        <begin position="52"/>
        <end position="61"/>
    </location>
</feature>
<protein>
    <recommendedName>
        <fullName evidence="3">Fe-S protein</fullName>
    </recommendedName>
</protein>
<dbReference type="InterPro" id="IPR010710">
    <property type="entry name" value="DUF1289"/>
</dbReference>
<evidence type="ECO:0008006" key="3">
    <source>
        <dbReference type="Google" id="ProtNLM"/>
    </source>
</evidence>
<sequence length="72" mass="7592">MPVPSPCVQICTMDEASGLCRGCARTLAEIATWSALDDEAKREVLARVAQRRAAAPAGGARMPPPAQKTRNA</sequence>
<reference evidence="2" key="1">
    <citation type="submission" date="2016-10" db="EMBL/GenBank/DDBJ databases">
        <title>Sequence of Gallionella enrichment culture.</title>
        <authorList>
            <person name="Poehlein A."/>
            <person name="Muehling M."/>
            <person name="Daniel R."/>
        </authorList>
    </citation>
    <scope>NUCLEOTIDE SEQUENCE</scope>
</reference>
<name>A0A1J5QYZ9_9ZZZZ</name>
<dbReference type="EMBL" id="MLJW01000966">
    <property type="protein sequence ID" value="OIQ81125.1"/>
    <property type="molecule type" value="Genomic_DNA"/>
</dbReference>
<gene>
    <name evidence="2" type="ORF">GALL_371060</name>
</gene>
<evidence type="ECO:0000313" key="2">
    <source>
        <dbReference type="EMBL" id="OIQ81125.1"/>
    </source>
</evidence>
<evidence type="ECO:0000256" key="1">
    <source>
        <dbReference type="SAM" id="MobiDB-lite"/>
    </source>
</evidence>
<dbReference type="AlphaFoldDB" id="A0A1J5QYZ9"/>
<proteinExistence type="predicted"/>
<dbReference type="PANTHER" id="PTHR35175:SF2">
    <property type="entry name" value="DUF1289 DOMAIN-CONTAINING PROTEIN"/>
    <property type="match status" value="1"/>
</dbReference>
<organism evidence="2">
    <name type="scientific">mine drainage metagenome</name>
    <dbReference type="NCBI Taxonomy" id="410659"/>
    <lineage>
        <taxon>unclassified sequences</taxon>
        <taxon>metagenomes</taxon>
        <taxon>ecological metagenomes</taxon>
    </lineage>
</organism>
<dbReference type="PANTHER" id="PTHR35175">
    <property type="entry name" value="DUF1289 DOMAIN-CONTAINING PROTEIN"/>
    <property type="match status" value="1"/>
</dbReference>
<comment type="caution">
    <text evidence="2">The sequence shown here is derived from an EMBL/GenBank/DDBJ whole genome shotgun (WGS) entry which is preliminary data.</text>
</comment>
<accession>A0A1J5QYZ9</accession>
<dbReference type="Pfam" id="PF06945">
    <property type="entry name" value="DUF1289"/>
    <property type="match status" value="1"/>
</dbReference>
<feature type="region of interest" description="Disordered" evidence="1">
    <location>
        <begin position="52"/>
        <end position="72"/>
    </location>
</feature>